<accession>A0ABS6AJ07</accession>
<keyword evidence="1" id="KW-0472">Membrane</keyword>
<protein>
    <submittedName>
        <fullName evidence="3">Aa3-type cytochrome c oxidase subunit IV</fullName>
    </submittedName>
</protein>
<sequence>MATHDEITDFKPGQMDIAAQQKTFAGFIRFAIWVTGLSLLVLVFLALANA</sequence>
<evidence type="ECO:0000256" key="1">
    <source>
        <dbReference type="SAM" id="Phobius"/>
    </source>
</evidence>
<dbReference type="EMBL" id="JAHKNG010000006">
    <property type="protein sequence ID" value="MBU3029635.1"/>
    <property type="molecule type" value="Genomic_DNA"/>
</dbReference>
<feature type="transmembrane region" description="Helical" evidence="1">
    <location>
        <begin position="30"/>
        <end position="48"/>
    </location>
</feature>
<reference evidence="3" key="1">
    <citation type="submission" date="2021-06" db="EMBL/GenBank/DDBJ databases">
        <title>Paracoccus bacterium XHP0099 sp. nov., isolated from the surface waters of the Yellow Sea.</title>
        <authorList>
            <person name="Xue H."/>
            <person name="Zhang D."/>
        </authorList>
    </citation>
    <scope>NUCLEOTIDE SEQUENCE</scope>
    <source>
        <strain evidence="3">XHP0099</strain>
    </source>
</reference>
<gene>
    <name evidence="3" type="ORF">KNW02_05785</name>
</gene>
<dbReference type="Proteomes" id="UP001166191">
    <property type="component" value="Unassembled WGS sequence"/>
</dbReference>
<proteinExistence type="predicted"/>
<comment type="caution">
    <text evidence="3">The sequence shown here is derived from an EMBL/GenBank/DDBJ whole genome shotgun (WGS) entry which is preliminary data.</text>
</comment>
<name>A0ABS6AJ07_9RHOB</name>
<keyword evidence="1" id="KW-0812">Transmembrane</keyword>
<evidence type="ECO:0000313" key="3">
    <source>
        <dbReference type="EMBL" id="MBU3029635.1"/>
    </source>
</evidence>
<organism evidence="3 4">
    <name type="scientific">Paracoccus marinaquae</name>
    <dbReference type="NCBI Taxonomy" id="2841926"/>
    <lineage>
        <taxon>Bacteria</taxon>
        <taxon>Pseudomonadati</taxon>
        <taxon>Pseudomonadota</taxon>
        <taxon>Alphaproteobacteria</taxon>
        <taxon>Rhodobacterales</taxon>
        <taxon>Paracoccaceae</taxon>
        <taxon>Paracoccus</taxon>
    </lineage>
</organism>
<evidence type="ECO:0000259" key="2">
    <source>
        <dbReference type="Pfam" id="PF07835"/>
    </source>
</evidence>
<evidence type="ECO:0000313" key="4">
    <source>
        <dbReference type="Proteomes" id="UP001166191"/>
    </source>
</evidence>
<dbReference type="RefSeq" id="WP_216032322.1">
    <property type="nucleotide sequence ID" value="NZ_JAHKNG010000006.1"/>
</dbReference>
<keyword evidence="4" id="KW-1185">Reference proteome</keyword>
<dbReference type="Pfam" id="PF07835">
    <property type="entry name" value="COX4_pro_2"/>
    <property type="match status" value="1"/>
</dbReference>
<keyword evidence="1" id="KW-1133">Transmembrane helix</keyword>
<dbReference type="InterPro" id="IPR012422">
    <property type="entry name" value="Cyt_c_oxidase_su4_bac-aa3"/>
</dbReference>
<feature type="domain" description="Cytochrome c oxidase subunit IV bacterial aa3 type" evidence="2">
    <location>
        <begin position="14"/>
        <end position="49"/>
    </location>
</feature>